<comment type="similarity">
    <text evidence="1">Belongs to the AHA1 family.</text>
</comment>
<dbReference type="CDD" id="cd07814">
    <property type="entry name" value="SRPBCC_CalC_Aha1-like"/>
    <property type="match status" value="1"/>
</dbReference>
<evidence type="ECO:0000313" key="4">
    <source>
        <dbReference type="EMBL" id="SFF27191.1"/>
    </source>
</evidence>
<dbReference type="EMBL" id="FONY01000023">
    <property type="protein sequence ID" value="SFF27191.1"/>
    <property type="molecule type" value="Genomic_DNA"/>
</dbReference>
<proteinExistence type="inferred from homology"/>
<evidence type="ECO:0000259" key="2">
    <source>
        <dbReference type="Pfam" id="PF06983"/>
    </source>
</evidence>
<dbReference type="InterPro" id="IPR013538">
    <property type="entry name" value="ASHA1/2-like_C"/>
</dbReference>
<dbReference type="AlphaFoldDB" id="A0A1I2HFA9"/>
<accession>A0A1I2HFA9</accession>
<dbReference type="SUPFAM" id="SSF55961">
    <property type="entry name" value="Bet v1-like"/>
    <property type="match status" value="1"/>
</dbReference>
<evidence type="ECO:0000313" key="5">
    <source>
        <dbReference type="Proteomes" id="UP000199513"/>
    </source>
</evidence>
<dbReference type="PANTHER" id="PTHR33990:SF1">
    <property type="entry name" value="PROTEIN YJDN"/>
    <property type="match status" value="1"/>
</dbReference>
<dbReference type="Pfam" id="PF08327">
    <property type="entry name" value="AHSA1"/>
    <property type="match status" value="1"/>
</dbReference>
<evidence type="ECO:0000256" key="1">
    <source>
        <dbReference type="ARBA" id="ARBA00006817"/>
    </source>
</evidence>
<keyword evidence="5" id="KW-1185">Reference proteome</keyword>
<evidence type="ECO:0000259" key="3">
    <source>
        <dbReference type="Pfam" id="PF08327"/>
    </source>
</evidence>
<dbReference type="PANTHER" id="PTHR33990">
    <property type="entry name" value="PROTEIN YJDN-RELATED"/>
    <property type="match status" value="1"/>
</dbReference>
<feature type="domain" description="PhnB-like" evidence="2">
    <location>
        <begin position="180"/>
        <end position="315"/>
    </location>
</feature>
<dbReference type="SUPFAM" id="SSF54593">
    <property type="entry name" value="Glyoxalase/Bleomycin resistance protein/Dihydroxybiphenyl dioxygenase"/>
    <property type="match status" value="1"/>
</dbReference>
<sequence>MHKAILFNFMVDKDNNQIKVERSFNAPLDLVWDAWTKADILDQWWAPKPWRAETKYMDFREGGYWHYAMVSPENEKHWSRADYLAINHQKYFAAIDGFADEAGKPNNTLPRNKWENNFIDKGEQTQVNILLTFNSLTDLETIIQMGFKEGFTAGLENLDLYIETQFKLRKQNKISNMARVSTYLNFPGNTEEAFNFYKKVFRSEFINGIQRFGELPADPNHPPIAEEVKKMVLHIELPIMDGHILMGTDAPKEMGFTVTKGNNMHIQIEPESREEAKRLFDELSEGGKVEMPIQDMFWGAYYGSFQDRFGVNWMINFQNK</sequence>
<organism evidence="4 5">
    <name type="scientific">Thermoflexibacter ruber</name>
    <dbReference type="NCBI Taxonomy" id="1003"/>
    <lineage>
        <taxon>Bacteria</taxon>
        <taxon>Pseudomonadati</taxon>
        <taxon>Bacteroidota</taxon>
        <taxon>Cytophagia</taxon>
        <taxon>Cytophagales</taxon>
        <taxon>Thermoflexibacteraceae</taxon>
        <taxon>Thermoflexibacter</taxon>
    </lineage>
</organism>
<dbReference type="Gene3D" id="3.30.530.20">
    <property type="match status" value="1"/>
</dbReference>
<dbReference type="Pfam" id="PF06983">
    <property type="entry name" value="3-dmu-9_3-mt"/>
    <property type="match status" value="1"/>
</dbReference>
<feature type="domain" description="Activator of Hsp90 ATPase homologue 1/2-like C-terminal" evidence="3">
    <location>
        <begin position="25"/>
        <end position="162"/>
    </location>
</feature>
<dbReference type="Proteomes" id="UP000199513">
    <property type="component" value="Unassembled WGS sequence"/>
</dbReference>
<reference evidence="4 5" key="1">
    <citation type="submission" date="2016-10" db="EMBL/GenBank/DDBJ databases">
        <authorList>
            <person name="de Groot N.N."/>
        </authorList>
    </citation>
    <scope>NUCLEOTIDE SEQUENCE [LARGE SCALE GENOMIC DNA]</scope>
    <source>
        <strain>GEY</strain>
        <strain evidence="5">DSM 9560</strain>
    </source>
</reference>
<protein>
    <submittedName>
        <fullName evidence="4">PhnB protein</fullName>
    </submittedName>
</protein>
<gene>
    <name evidence="4" type="ORF">SAMN04488541_102312</name>
</gene>
<dbReference type="OrthoDB" id="9795306at2"/>
<dbReference type="InterPro" id="IPR029068">
    <property type="entry name" value="Glyas_Bleomycin-R_OHBP_Dase"/>
</dbReference>
<dbReference type="InterPro" id="IPR023393">
    <property type="entry name" value="START-like_dom_sf"/>
</dbReference>
<dbReference type="CDD" id="cd06588">
    <property type="entry name" value="PhnB_like"/>
    <property type="match status" value="1"/>
</dbReference>
<dbReference type="RefSeq" id="WP_091546225.1">
    <property type="nucleotide sequence ID" value="NZ_FONY01000023.1"/>
</dbReference>
<dbReference type="Gene3D" id="3.10.180.10">
    <property type="entry name" value="2,3-Dihydroxybiphenyl 1,2-Dioxygenase, domain 1"/>
    <property type="match status" value="1"/>
</dbReference>
<dbReference type="STRING" id="1003.SAMN04488541_102312"/>
<name>A0A1I2HFA9_9BACT</name>
<dbReference type="InterPro" id="IPR028973">
    <property type="entry name" value="PhnB-like"/>
</dbReference>